<evidence type="ECO:0000313" key="3">
    <source>
        <dbReference type="Proteomes" id="UP000230000"/>
    </source>
</evidence>
<keyword evidence="3" id="KW-1185">Reference proteome</keyword>
<dbReference type="PANTHER" id="PTHR28008:SF1">
    <property type="entry name" value="DOMAIN PROTEIN, PUTATIVE (AFU_ORTHOLOGUE AFUA_3G10980)-RELATED"/>
    <property type="match status" value="1"/>
</dbReference>
<dbReference type="AlphaFoldDB" id="A0A2M9CSK3"/>
<dbReference type="RefSeq" id="WP_100313478.1">
    <property type="nucleotide sequence ID" value="NZ_PGFG01000001.1"/>
</dbReference>
<organism evidence="2 3">
    <name type="scientific">Thermoflavifilum aggregans</name>
    <dbReference type="NCBI Taxonomy" id="454188"/>
    <lineage>
        <taxon>Bacteria</taxon>
        <taxon>Pseudomonadati</taxon>
        <taxon>Bacteroidota</taxon>
        <taxon>Chitinophagia</taxon>
        <taxon>Chitinophagales</taxon>
        <taxon>Chitinophagaceae</taxon>
        <taxon>Thermoflavifilum</taxon>
    </lineage>
</organism>
<gene>
    <name evidence="2" type="ORF">BXY57_0350</name>
</gene>
<dbReference type="PANTHER" id="PTHR28008">
    <property type="entry name" value="DOMAIN PROTEIN, PUTATIVE (AFU_ORTHOLOGUE AFUA_3G10980)-RELATED"/>
    <property type="match status" value="1"/>
</dbReference>
<dbReference type="Proteomes" id="UP000230000">
    <property type="component" value="Unassembled WGS sequence"/>
</dbReference>
<accession>A0A2M9CSK3</accession>
<feature type="transmembrane region" description="Helical" evidence="1">
    <location>
        <begin position="12"/>
        <end position="28"/>
    </location>
</feature>
<dbReference type="NCBIfam" id="NF037970">
    <property type="entry name" value="vanZ_1"/>
    <property type="match status" value="1"/>
</dbReference>
<dbReference type="EMBL" id="PGFG01000001">
    <property type="protein sequence ID" value="PJJ74788.1"/>
    <property type="molecule type" value="Genomic_DNA"/>
</dbReference>
<keyword evidence="1" id="KW-1133">Transmembrane helix</keyword>
<keyword evidence="1" id="KW-0812">Transmembrane</keyword>
<protein>
    <submittedName>
        <fullName evidence="2">VanZ like protein</fullName>
    </submittedName>
</protein>
<dbReference type="OrthoDB" id="1524985at2"/>
<sequence length="137" mass="16125">MEPALHKNWKYYLPAWVWTFIILVLTLMPAKVVPDIKVLDHIPQFDKLVHAFFFMLFVILWSAALYLHRGPIYHKRVIYYIIAGILLGITIEFLQKDIAFIHRDFEIGDMIADAIGALIGGYLSQHYLQEWIKIFLH</sequence>
<proteinExistence type="predicted"/>
<name>A0A2M9CSK3_9BACT</name>
<feature type="transmembrane region" description="Helical" evidence="1">
    <location>
        <begin position="48"/>
        <end position="68"/>
    </location>
</feature>
<evidence type="ECO:0000256" key="1">
    <source>
        <dbReference type="SAM" id="Phobius"/>
    </source>
</evidence>
<comment type="caution">
    <text evidence="2">The sequence shown here is derived from an EMBL/GenBank/DDBJ whole genome shotgun (WGS) entry which is preliminary data.</text>
</comment>
<reference evidence="2 3" key="1">
    <citation type="submission" date="2017-11" db="EMBL/GenBank/DDBJ databases">
        <title>Genomic Encyclopedia of Archaeal and Bacterial Type Strains, Phase II (KMG-II): From Individual Species to Whole Genera.</title>
        <authorList>
            <person name="Goeker M."/>
        </authorList>
    </citation>
    <scope>NUCLEOTIDE SEQUENCE [LARGE SCALE GENOMIC DNA]</scope>
    <source>
        <strain evidence="2 3">DSM 27268</strain>
    </source>
</reference>
<feature type="transmembrane region" description="Helical" evidence="1">
    <location>
        <begin position="77"/>
        <end position="94"/>
    </location>
</feature>
<evidence type="ECO:0000313" key="2">
    <source>
        <dbReference type="EMBL" id="PJJ74788.1"/>
    </source>
</evidence>
<keyword evidence="1" id="KW-0472">Membrane</keyword>